<comment type="caution">
    <text evidence="8">The sequence shown here is derived from an EMBL/GenBank/DDBJ whole genome shotgun (WGS) entry which is preliminary data.</text>
</comment>
<gene>
    <name evidence="8" type="ORF">F0357_11225</name>
</gene>
<evidence type="ECO:0000256" key="3">
    <source>
        <dbReference type="ARBA" id="ARBA00023136"/>
    </source>
</evidence>
<evidence type="ECO:0000256" key="5">
    <source>
        <dbReference type="ARBA" id="ARBA00038306"/>
    </source>
</evidence>
<evidence type="ECO:0000256" key="2">
    <source>
        <dbReference type="ARBA" id="ARBA00022729"/>
    </source>
</evidence>
<sequence length="242" mass="25266">MKKLILASAAALFATSAMAADLPEPTPPVDTVAPQTYGPTVFNWTGAYVGADVGGAFGTGKASGQVTGVNTIYPYSADPNTTGVIGGLYAGYNYQVTPNFVIGAETDISASSLQGKSNVSVYGSSSAVNYKSENPWLGTVRARAGVVFDRFMVYGTGGMAYGQQKVTLNNPNYAGTEISEDNTRVGWTVGGGVEGFVTDHLTARVEYLYTDLGSTTYSDAYGDTAKVKSNANIVRAGVAYKF</sequence>
<dbReference type="Gene3D" id="2.40.160.20">
    <property type="match status" value="1"/>
</dbReference>
<evidence type="ECO:0000259" key="7">
    <source>
        <dbReference type="Pfam" id="PF13505"/>
    </source>
</evidence>
<comment type="similarity">
    <text evidence="5">Belongs to the Omp25/RopB family.</text>
</comment>
<dbReference type="RefSeq" id="WP_153481239.1">
    <property type="nucleotide sequence ID" value="NZ_VWNA01000001.1"/>
</dbReference>
<organism evidence="8 9">
    <name type="scientific">Segnochrobactrum spirostomi</name>
    <dbReference type="NCBI Taxonomy" id="2608987"/>
    <lineage>
        <taxon>Bacteria</taxon>
        <taxon>Pseudomonadati</taxon>
        <taxon>Pseudomonadota</taxon>
        <taxon>Alphaproteobacteria</taxon>
        <taxon>Hyphomicrobiales</taxon>
        <taxon>Segnochrobactraceae</taxon>
        <taxon>Segnochrobactrum</taxon>
    </lineage>
</organism>
<keyword evidence="4" id="KW-0998">Cell outer membrane</keyword>
<protein>
    <submittedName>
        <fullName evidence="8">Porin family protein</fullName>
    </submittedName>
</protein>
<dbReference type="Proteomes" id="UP000332515">
    <property type="component" value="Unassembled WGS sequence"/>
</dbReference>
<feature type="chain" id="PRO_5025350289" evidence="6">
    <location>
        <begin position="20"/>
        <end position="242"/>
    </location>
</feature>
<evidence type="ECO:0000313" key="9">
    <source>
        <dbReference type="Proteomes" id="UP000332515"/>
    </source>
</evidence>
<keyword evidence="2 6" id="KW-0732">Signal</keyword>
<dbReference type="Pfam" id="PF13505">
    <property type="entry name" value="OMP_b-brl"/>
    <property type="match status" value="1"/>
</dbReference>
<dbReference type="PANTHER" id="PTHR34001:SF3">
    <property type="entry name" value="BLL7405 PROTEIN"/>
    <property type="match status" value="1"/>
</dbReference>
<name>A0A6A7Y6A6_9HYPH</name>
<comment type="subcellular location">
    <subcellularLocation>
        <location evidence="1">Cell outer membrane</location>
    </subcellularLocation>
</comment>
<dbReference type="InterPro" id="IPR051692">
    <property type="entry name" value="OMP-like"/>
</dbReference>
<dbReference type="AlphaFoldDB" id="A0A6A7Y6A6"/>
<feature type="signal peptide" evidence="6">
    <location>
        <begin position="1"/>
        <end position="19"/>
    </location>
</feature>
<reference evidence="8 9" key="1">
    <citation type="submission" date="2019-09" db="EMBL/GenBank/DDBJ databases">
        <title>Segnochrobactrum spirostomi gen. nov., sp. nov., isolated from the ciliate Spirostomum cf. yagiui and description of a novel family, Segnochrobactraceae fam. nov. within the order Rhizobiales of the class Alphaproteobacteria.</title>
        <authorList>
            <person name="Akter S."/>
            <person name="Shazib S.U.A."/>
            <person name="Shin M.K."/>
        </authorList>
    </citation>
    <scope>NUCLEOTIDE SEQUENCE [LARGE SCALE GENOMIC DNA]</scope>
    <source>
        <strain evidence="8 9">Sp-1</strain>
    </source>
</reference>
<dbReference type="InterPro" id="IPR027385">
    <property type="entry name" value="Beta-barrel_OMP"/>
</dbReference>
<dbReference type="SUPFAM" id="SSF56925">
    <property type="entry name" value="OMPA-like"/>
    <property type="match status" value="1"/>
</dbReference>
<accession>A0A6A7Y6A6</accession>
<keyword evidence="9" id="KW-1185">Reference proteome</keyword>
<keyword evidence="3" id="KW-0472">Membrane</keyword>
<dbReference type="PANTHER" id="PTHR34001">
    <property type="entry name" value="BLL7405 PROTEIN"/>
    <property type="match status" value="1"/>
</dbReference>
<dbReference type="InterPro" id="IPR011250">
    <property type="entry name" value="OMP/PagP_B-barrel"/>
</dbReference>
<feature type="domain" description="Outer membrane protein beta-barrel" evidence="7">
    <location>
        <begin position="9"/>
        <end position="242"/>
    </location>
</feature>
<evidence type="ECO:0000256" key="4">
    <source>
        <dbReference type="ARBA" id="ARBA00023237"/>
    </source>
</evidence>
<dbReference type="EMBL" id="VWNA01000001">
    <property type="protein sequence ID" value="MQT13202.1"/>
    <property type="molecule type" value="Genomic_DNA"/>
</dbReference>
<evidence type="ECO:0000256" key="6">
    <source>
        <dbReference type="SAM" id="SignalP"/>
    </source>
</evidence>
<proteinExistence type="inferred from homology"/>
<evidence type="ECO:0000256" key="1">
    <source>
        <dbReference type="ARBA" id="ARBA00004442"/>
    </source>
</evidence>
<evidence type="ECO:0000313" key="8">
    <source>
        <dbReference type="EMBL" id="MQT13202.1"/>
    </source>
</evidence>
<dbReference type="GO" id="GO:0009279">
    <property type="term" value="C:cell outer membrane"/>
    <property type="evidence" value="ECO:0007669"/>
    <property type="project" value="UniProtKB-SubCell"/>
</dbReference>